<gene>
    <name evidence="1" type="ORF">FH972_025564</name>
</gene>
<accession>A0A5N6L1T6</accession>
<dbReference type="EMBL" id="VIBQ01000059">
    <property type="protein sequence ID" value="KAB8542101.1"/>
    <property type="molecule type" value="Genomic_DNA"/>
</dbReference>
<dbReference type="Proteomes" id="UP000327013">
    <property type="component" value="Unassembled WGS sequence"/>
</dbReference>
<sequence length="64" mass="6381">MASSRMRLPCSAVDVSSKGGVGVMVLGESELGASRWVGGGSVGAEEKLTGSAVSRSRASARRAA</sequence>
<proteinExistence type="predicted"/>
<keyword evidence="2" id="KW-1185">Reference proteome</keyword>
<reference evidence="1 2" key="1">
    <citation type="submission" date="2019-06" db="EMBL/GenBank/DDBJ databases">
        <title>A chromosomal-level reference genome of Carpinus fangiana (Coryloideae, Betulaceae).</title>
        <authorList>
            <person name="Yang X."/>
            <person name="Wang Z."/>
            <person name="Zhang L."/>
            <person name="Hao G."/>
            <person name="Liu J."/>
            <person name="Yang Y."/>
        </authorList>
    </citation>
    <scope>NUCLEOTIDE SEQUENCE [LARGE SCALE GENOMIC DNA]</scope>
    <source>
        <strain evidence="1">Cfa_2016G</strain>
        <tissue evidence="1">Leaf</tissue>
    </source>
</reference>
<comment type="caution">
    <text evidence="1">The sequence shown here is derived from an EMBL/GenBank/DDBJ whole genome shotgun (WGS) entry which is preliminary data.</text>
</comment>
<protein>
    <submittedName>
        <fullName evidence="1">Uncharacterized protein</fullName>
    </submittedName>
</protein>
<evidence type="ECO:0000313" key="2">
    <source>
        <dbReference type="Proteomes" id="UP000327013"/>
    </source>
</evidence>
<organism evidence="1 2">
    <name type="scientific">Carpinus fangiana</name>
    <dbReference type="NCBI Taxonomy" id="176857"/>
    <lineage>
        <taxon>Eukaryota</taxon>
        <taxon>Viridiplantae</taxon>
        <taxon>Streptophyta</taxon>
        <taxon>Embryophyta</taxon>
        <taxon>Tracheophyta</taxon>
        <taxon>Spermatophyta</taxon>
        <taxon>Magnoliopsida</taxon>
        <taxon>eudicotyledons</taxon>
        <taxon>Gunneridae</taxon>
        <taxon>Pentapetalae</taxon>
        <taxon>rosids</taxon>
        <taxon>fabids</taxon>
        <taxon>Fagales</taxon>
        <taxon>Betulaceae</taxon>
        <taxon>Carpinus</taxon>
    </lineage>
</organism>
<dbReference type="AlphaFoldDB" id="A0A5N6L1T6"/>
<name>A0A5N6L1T6_9ROSI</name>
<evidence type="ECO:0000313" key="1">
    <source>
        <dbReference type="EMBL" id="KAB8542101.1"/>
    </source>
</evidence>